<reference evidence="2" key="3">
    <citation type="submission" date="2025-05" db="UniProtKB">
        <authorList>
            <consortium name="EnsemblMetazoa"/>
        </authorList>
    </citation>
    <scope>IDENTIFICATION</scope>
</reference>
<dbReference type="RefSeq" id="XP_016981609.1">
    <property type="nucleotide sequence ID" value="XM_017126120.1"/>
</dbReference>
<evidence type="ECO:0000313" key="2">
    <source>
        <dbReference type="EnsemblMetazoa" id="XP_016981609.1"/>
    </source>
</evidence>
<dbReference type="GeneID" id="108046447"/>
<dbReference type="OrthoDB" id="7864152at2759"/>
<evidence type="ECO:0000313" key="3">
    <source>
        <dbReference type="Proteomes" id="UP001652680"/>
    </source>
</evidence>
<dbReference type="EnsemblMetazoa" id="XM_017126120.1">
    <property type="protein sequence ID" value="XP_016981609.1"/>
    <property type="gene ID" value="LOC108046447"/>
</dbReference>
<keyword evidence="3" id="KW-1185">Reference proteome</keyword>
<protein>
    <submittedName>
        <fullName evidence="4">Uncharacterized protein LOC108046447</fullName>
    </submittedName>
</protein>
<name>A0A6P4EXX3_DRORH</name>
<sequence>MNCVMCEVATISPFSRLPSFGVCVCNREHYQCVRCDDEMRKHCGLCGENTHLIYVDLRFADEEREMGSARNSYAASKVPPLPLGIGHRFSTGPEVVTLWRNQNISNWDRSQSLIDIGSQSTSMVATKPWHPEFPLGQTYRKPNNDSNKLELPHLEEIPEEDPTTMELCEEKSDSVSFNFDDPLAICRLLNGEHRPMERGLPLKHFKSIDYNFHIAPKHSILIGIPYKEQRLIESPTVEIFKTIPQDYPYKQESIVYNTKKAGITAKRTNVFGYPKKENIPKENNDQVKPLEVESVNNGLPFGSHEPFVEMPKCSIYTTKDKSIPHGYPSEFNNSSTKPKVMYLDDYTAEEKRLLIGYPYQEKSPREKSVRYAEEDMYEEKLTYSSNITERTYVKDEKAYAVENKGVLLSFPCLEEKPENELKTLFHRNNAAPGNNRDDNDLVGKAPITKDLRTYNAKKEPVLNNFPYKEDLNIGTFSAEQENVTFGCPFLTKNRSLKFLSSEPKSLNPSDLRNHISLVRRVRLGTQNLRGWNSEMVTCPQDLVADLLVRLQMGKVVLPMPVQRLITKCLLTKCPDLDCEEHLYTGNINDHLATCHRSWIVYRLELNQPKSFRLDLRLTNQNVRCHAVMQVPNVVNEWGFVQKHDLLPILIMSMQVHLGEILVNRRLNQKLTLIWAATLISDCLPLKIVLTLWPTTGDSPESIMSFTGSPYDIRQSLRPIDLVRSGKVIILTADQVDSLTHNGRDLVSIQMAAMMGQVFNPTT</sequence>
<gene>
    <name evidence="4" type="primary">LOC108046447</name>
    <name evidence="2" type="synonym">108046447</name>
</gene>
<reference evidence="4" key="2">
    <citation type="submission" date="2025-04" db="UniProtKB">
        <authorList>
            <consortium name="RefSeq"/>
        </authorList>
    </citation>
    <scope>IDENTIFICATION</scope>
</reference>
<dbReference type="InterPro" id="IPR031732">
    <property type="entry name" value="DUF4729"/>
</dbReference>
<evidence type="ECO:0000259" key="1">
    <source>
        <dbReference type="Pfam" id="PF15866"/>
    </source>
</evidence>
<dbReference type="Proteomes" id="UP001652680">
    <property type="component" value="Unassembled WGS sequence"/>
</dbReference>
<dbReference type="AlphaFoldDB" id="A0A6P4EXX3"/>
<feature type="domain" description="DUF4729" evidence="1">
    <location>
        <begin position="572"/>
        <end position="741"/>
    </location>
</feature>
<organism evidence="4">
    <name type="scientific">Drosophila rhopaloa</name>
    <name type="common">Fruit fly</name>
    <dbReference type="NCBI Taxonomy" id="1041015"/>
    <lineage>
        <taxon>Eukaryota</taxon>
        <taxon>Metazoa</taxon>
        <taxon>Ecdysozoa</taxon>
        <taxon>Arthropoda</taxon>
        <taxon>Hexapoda</taxon>
        <taxon>Insecta</taxon>
        <taxon>Pterygota</taxon>
        <taxon>Neoptera</taxon>
        <taxon>Endopterygota</taxon>
        <taxon>Diptera</taxon>
        <taxon>Brachycera</taxon>
        <taxon>Muscomorpha</taxon>
        <taxon>Ephydroidea</taxon>
        <taxon>Drosophilidae</taxon>
        <taxon>Drosophila</taxon>
        <taxon>Sophophora</taxon>
    </lineage>
</organism>
<proteinExistence type="predicted"/>
<accession>A0A6P4EXX3</accession>
<reference evidence="3" key="1">
    <citation type="journal article" date="2021" name="Elife">
        <title>Highly contiguous assemblies of 101 drosophilid genomes.</title>
        <authorList>
            <person name="Kim B.Y."/>
            <person name="Wang J.R."/>
            <person name="Miller D.E."/>
            <person name="Barmina O."/>
            <person name="Delaney E."/>
            <person name="Thompson A."/>
            <person name="Comeault A.A."/>
            <person name="Peede D."/>
            <person name="D'Agostino E.R."/>
            <person name="Pelaez J."/>
            <person name="Aguilar J.M."/>
            <person name="Haji D."/>
            <person name="Matsunaga T."/>
            <person name="Armstrong E.E."/>
            <person name="Zych M."/>
            <person name="Ogawa Y."/>
            <person name="Stamenkovic-Radak M."/>
            <person name="Jelic M."/>
            <person name="Veselinovic M.S."/>
            <person name="Tanaskovic M."/>
            <person name="Eric P."/>
            <person name="Gao J.J."/>
            <person name="Katoh T.K."/>
            <person name="Toda M.J."/>
            <person name="Watabe H."/>
            <person name="Watada M."/>
            <person name="Davis J.S."/>
            <person name="Moyle L.C."/>
            <person name="Manoli G."/>
            <person name="Bertolini E."/>
            <person name="Kostal V."/>
            <person name="Hawley R.S."/>
            <person name="Takahashi A."/>
            <person name="Jones C.D."/>
            <person name="Price D.K."/>
            <person name="Whiteman N."/>
            <person name="Kopp A."/>
            <person name="Matute D.R."/>
            <person name="Petrov D.A."/>
        </authorList>
    </citation>
    <scope>NUCLEOTIDE SEQUENCE [LARGE SCALE GENOMIC DNA]</scope>
</reference>
<dbReference type="Pfam" id="PF15866">
    <property type="entry name" value="DUF4729"/>
    <property type="match status" value="1"/>
</dbReference>
<evidence type="ECO:0000313" key="4">
    <source>
        <dbReference type="RefSeq" id="XP_016981609.1"/>
    </source>
</evidence>